<dbReference type="Pfam" id="PF05910">
    <property type="entry name" value="DUF868"/>
    <property type="match status" value="1"/>
</dbReference>
<dbReference type="InterPro" id="IPR008586">
    <property type="entry name" value="DUF868_pln"/>
</dbReference>
<dbReference type="KEGG" id="qsa:O6P43_023158"/>
<organism evidence="1 2">
    <name type="scientific">Quillaja saponaria</name>
    <name type="common">Soap bark tree</name>
    <dbReference type="NCBI Taxonomy" id="32244"/>
    <lineage>
        <taxon>Eukaryota</taxon>
        <taxon>Viridiplantae</taxon>
        <taxon>Streptophyta</taxon>
        <taxon>Embryophyta</taxon>
        <taxon>Tracheophyta</taxon>
        <taxon>Spermatophyta</taxon>
        <taxon>Magnoliopsida</taxon>
        <taxon>eudicotyledons</taxon>
        <taxon>Gunneridae</taxon>
        <taxon>Pentapetalae</taxon>
        <taxon>rosids</taxon>
        <taxon>fabids</taxon>
        <taxon>Fabales</taxon>
        <taxon>Quillajaceae</taxon>
        <taxon>Quillaja</taxon>
    </lineage>
</organism>
<evidence type="ECO:0000313" key="1">
    <source>
        <dbReference type="EMBL" id="KAJ7956772.1"/>
    </source>
</evidence>
<dbReference type="AlphaFoldDB" id="A0AAD7PIU4"/>
<comment type="caution">
    <text evidence="1">The sequence shown here is derived from an EMBL/GenBank/DDBJ whole genome shotgun (WGS) entry which is preliminary data.</text>
</comment>
<dbReference type="PANTHER" id="PTHR31972">
    <property type="entry name" value="EXPRESSED PROTEIN"/>
    <property type="match status" value="1"/>
</dbReference>
<accession>A0AAD7PIU4</accession>
<keyword evidence="2" id="KW-1185">Reference proteome</keyword>
<evidence type="ECO:0000313" key="2">
    <source>
        <dbReference type="Proteomes" id="UP001163823"/>
    </source>
</evidence>
<protein>
    <recommendedName>
        <fullName evidence="3">DUF868 domain-containing protein</fullName>
    </recommendedName>
</protein>
<dbReference type="PANTHER" id="PTHR31972:SF11">
    <property type="entry name" value="DUF868 DOMAIN-CONTAINING PROTEIN"/>
    <property type="match status" value="1"/>
</dbReference>
<reference evidence="1" key="1">
    <citation type="journal article" date="2023" name="Science">
        <title>Elucidation of the pathway for biosynthesis of saponin adjuvants from the soapbark tree.</title>
        <authorList>
            <person name="Reed J."/>
            <person name="Orme A."/>
            <person name="El-Demerdash A."/>
            <person name="Owen C."/>
            <person name="Martin L.B.B."/>
            <person name="Misra R.C."/>
            <person name="Kikuchi S."/>
            <person name="Rejzek M."/>
            <person name="Martin A.C."/>
            <person name="Harkess A."/>
            <person name="Leebens-Mack J."/>
            <person name="Louveau T."/>
            <person name="Stephenson M.J."/>
            <person name="Osbourn A."/>
        </authorList>
    </citation>
    <scope>NUCLEOTIDE SEQUENCE</scope>
    <source>
        <strain evidence="1">S10</strain>
    </source>
</reference>
<proteinExistence type="predicted"/>
<name>A0AAD7PIU4_QUISA</name>
<gene>
    <name evidence="1" type="ORF">O6P43_023158</name>
</gene>
<sequence>MHDSIGIPACFSFSTAGPTQEDPTSIIRSGQNVLISVYQTEIAGHNYLITIRWCKTLLLHGLAVYVQELDGDDYEYEHCYQCKVELKPWYFWRKKGSKQLIIDGRTILNVVWDLKAARFNGAIEPQSDYYVAIVCEEEVVLVVGDLKKDAFHKTGCRPVLMEPMLVSRKEHVFGKKKFSTTAKFQENGNSHELSIECKNGICNSNKFLSGGSEFDPDMEIKIDGNVVVHVKHLQWKFRGNQSICLSKSKVEVYWDVHDWLFNSSDPSPRHGLFMFRPMPLSIASEEEDNEGVLSRFCLFFYAWKAE</sequence>
<dbReference type="Proteomes" id="UP001163823">
    <property type="component" value="Chromosome 9"/>
</dbReference>
<dbReference type="EMBL" id="JARAOO010000009">
    <property type="protein sequence ID" value="KAJ7956772.1"/>
    <property type="molecule type" value="Genomic_DNA"/>
</dbReference>
<evidence type="ECO:0008006" key="3">
    <source>
        <dbReference type="Google" id="ProtNLM"/>
    </source>
</evidence>